<feature type="transmembrane region" description="Helical" evidence="6">
    <location>
        <begin position="9"/>
        <end position="32"/>
    </location>
</feature>
<feature type="transmembrane region" description="Helical" evidence="6">
    <location>
        <begin position="112"/>
        <end position="131"/>
    </location>
</feature>
<keyword evidence="4 6" id="KW-1133">Transmembrane helix</keyword>
<feature type="transmembrane region" description="Helical" evidence="6">
    <location>
        <begin position="315"/>
        <end position="333"/>
    </location>
</feature>
<evidence type="ECO:0000256" key="1">
    <source>
        <dbReference type="ARBA" id="ARBA00004651"/>
    </source>
</evidence>
<dbReference type="KEGG" id="aft:BBF96_02915"/>
<evidence type="ECO:0000256" key="4">
    <source>
        <dbReference type="ARBA" id="ARBA00022989"/>
    </source>
</evidence>
<feature type="transmembrane region" description="Helical" evidence="6">
    <location>
        <begin position="85"/>
        <end position="106"/>
    </location>
</feature>
<dbReference type="PANTHER" id="PTHR47089:SF1">
    <property type="entry name" value="GUANOSINE ABC TRANSPORTER PERMEASE PROTEIN NUPP"/>
    <property type="match status" value="1"/>
</dbReference>
<keyword evidence="8" id="KW-1185">Reference proteome</keyword>
<evidence type="ECO:0000256" key="5">
    <source>
        <dbReference type="ARBA" id="ARBA00023136"/>
    </source>
</evidence>
<keyword evidence="5 6" id="KW-0472">Membrane</keyword>
<keyword evidence="3 6" id="KW-0812">Transmembrane</keyword>
<organism evidence="7 8">
    <name type="scientific">Anoxybacter fermentans</name>
    <dbReference type="NCBI Taxonomy" id="1323375"/>
    <lineage>
        <taxon>Bacteria</taxon>
        <taxon>Bacillati</taxon>
        <taxon>Bacillota</taxon>
        <taxon>Clostridia</taxon>
        <taxon>Halanaerobiales</taxon>
        <taxon>Anoxybacter</taxon>
    </lineage>
</organism>
<dbReference type="GO" id="GO:0005886">
    <property type="term" value="C:plasma membrane"/>
    <property type="evidence" value="ECO:0007669"/>
    <property type="project" value="UniProtKB-SubCell"/>
</dbReference>
<dbReference type="AlphaFoldDB" id="A0A3Q9HSI6"/>
<feature type="transmembrane region" description="Helical" evidence="6">
    <location>
        <begin position="186"/>
        <end position="205"/>
    </location>
</feature>
<evidence type="ECO:0000313" key="8">
    <source>
        <dbReference type="Proteomes" id="UP000267250"/>
    </source>
</evidence>
<dbReference type="CDD" id="cd06580">
    <property type="entry name" value="TM_PBP1_transp_TpRbsC_like"/>
    <property type="match status" value="1"/>
</dbReference>
<dbReference type="PANTHER" id="PTHR47089">
    <property type="entry name" value="ABC TRANSPORTER, PERMEASE PROTEIN"/>
    <property type="match status" value="1"/>
</dbReference>
<gene>
    <name evidence="7" type="ORF">BBF96_02915</name>
</gene>
<feature type="transmembrane region" description="Helical" evidence="6">
    <location>
        <begin position="52"/>
        <end position="73"/>
    </location>
</feature>
<comment type="subcellular location">
    <subcellularLocation>
        <location evidence="1">Cell membrane</location>
        <topology evidence="1">Multi-pass membrane protein</topology>
    </subcellularLocation>
</comment>
<evidence type="ECO:0000256" key="6">
    <source>
        <dbReference type="SAM" id="Phobius"/>
    </source>
</evidence>
<name>A0A3Q9HSI6_9FIRM</name>
<dbReference type="Pfam" id="PF02653">
    <property type="entry name" value="BPD_transp_2"/>
    <property type="match status" value="1"/>
</dbReference>
<keyword evidence="2" id="KW-1003">Cell membrane</keyword>
<protein>
    <recommendedName>
        <fullName evidence="9">Sugar ABC transporter permease</fullName>
    </recommendedName>
</protein>
<accession>A0A3Q9HSI6</accession>
<evidence type="ECO:0000313" key="7">
    <source>
        <dbReference type="EMBL" id="AZR74804.1"/>
    </source>
</evidence>
<dbReference type="GO" id="GO:0022857">
    <property type="term" value="F:transmembrane transporter activity"/>
    <property type="evidence" value="ECO:0007669"/>
    <property type="project" value="InterPro"/>
</dbReference>
<dbReference type="InterPro" id="IPR001851">
    <property type="entry name" value="ABC_transp_permease"/>
</dbReference>
<evidence type="ECO:0008006" key="9">
    <source>
        <dbReference type="Google" id="ProtNLM"/>
    </source>
</evidence>
<dbReference type="Proteomes" id="UP000267250">
    <property type="component" value="Chromosome"/>
</dbReference>
<sequence>MNFQLLGNLVVPIIAVIFAMVIGAIFMVSIGANPFEAYWVLVKSSFGGTRNIFETLVNATPLIFTGLSVAFAFRCGLFNIGGEGQFLVAYITAAWVGAFFNMPMWIHIPLTLLAAMLAGAIWGGIPGLLKAKLGVHEVISTIMFNYIGLYLVNLLIRTVLMAPGTLPATPKIAKTAQFARFIRGSRLNWSIFVAALAALIIYWILWKTTIGYEVRAVGLNPFAAEYGGISVARNIILAMAISGALSGLAGASQVMGLELRALQPFGFIGHGFTGIAVALLGKNHPVGIILGALLFGTLQRGANMMQSIAGVPKEVIHIIQAIIIFFVASDYAVRKIYRKIKAKQAKREVNE</sequence>
<feature type="transmembrane region" description="Helical" evidence="6">
    <location>
        <begin position="143"/>
        <end position="166"/>
    </location>
</feature>
<evidence type="ECO:0000256" key="3">
    <source>
        <dbReference type="ARBA" id="ARBA00022692"/>
    </source>
</evidence>
<evidence type="ECO:0000256" key="2">
    <source>
        <dbReference type="ARBA" id="ARBA00022475"/>
    </source>
</evidence>
<feature type="transmembrane region" description="Helical" evidence="6">
    <location>
        <begin position="235"/>
        <end position="255"/>
    </location>
</feature>
<reference evidence="7 8" key="1">
    <citation type="submission" date="2016-07" db="EMBL/GenBank/DDBJ databases">
        <title>Genome and transcriptome analysis of iron-reducing fermentative bacteria Anoxybacter fermentans.</title>
        <authorList>
            <person name="Zeng X."/>
            <person name="Shao Z."/>
        </authorList>
    </citation>
    <scope>NUCLEOTIDE SEQUENCE [LARGE SCALE GENOMIC DNA]</scope>
    <source>
        <strain evidence="7 8">DY22613</strain>
    </source>
</reference>
<dbReference type="EMBL" id="CP016379">
    <property type="protein sequence ID" value="AZR74804.1"/>
    <property type="molecule type" value="Genomic_DNA"/>
</dbReference>
<proteinExistence type="predicted"/>